<feature type="domain" description="Enoyl reductase (ER)" evidence="2">
    <location>
        <begin position="10"/>
        <end position="325"/>
    </location>
</feature>
<dbReference type="EMBL" id="FOWW01000004">
    <property type="protein sequence ID" value="SFQ03561.1"/>
    <property type="molecule type" value="Genomic_DNA"/>
</dbReference>
<dbReference type="Gene3D" id="3.40.50.720">
    <property type="entry name" value="NAD(P)-binding Rossmann-like Domain"/>
    <property type="match status" value="1"/>
</dbReference>
<organism evidence="3 4">
    <name type="scientific">Amycolatopsis arida</name>
    <dbReference type="NCBI Taxonomy" id="587909"/>
    <lineage>
        <taxon>Bacteria</taxon>
        <taxon>Bacillati</taxon>
        <taxon>Actinomycetota</taxon>
        <taxon>Actinomycetes</taxon>
        <taxon>Pseudonocardiales</taxon>
        <taxon>Pseudonocardiaceae</taxon>
        <taxon>Amycolatopsis</taxon>
    </lineage>
</organism>
<sequence length="327" mass="33346">MTAAYVTGFGTAADIRVGSLPVPEPGPADVLVRVRAAAVNHVDTFVRSGAYRTALTFPFVLGRDLVGTVARPGSAVAGFPPGTPVWCNSLGHDGRQGSFSEYAVVPADRLYPLPAGVDPVAAVAVLHTAATAHIGLFREAGVAPGETVLVAGAGGGVGSAAVQLAAGALEARVIAVDRAENAPWCRACGAAAVLDRSAPELDRAVADLAPSGVDVYWDCSGHHDIERTLPMLARGGRVVLSAGLSARTVLPVGACYTRDVSLRGFAISNASVADLAAAAEVINRELAGGRLRGRIRARLPLAEAARAHRMLEEGGQGGPPGRVVVLP</sequence>
<dbReference type="STRING" id="587909.SAMN05421810_104264"/>
<keyword evidence="4" id="KW-1185">Reference proteome</keyword>
<dbReference type="SMART" id="SM00829">
    <property type="entry name" value="PKS_ER"/>
    <property type="match status" value="1"/>
</dbReference>
<dbReference type="InterPro" id="IPR051603">
    <property type="entry name" value="Zinc-ADH_QOR/CCCR"/>
</dbReference>
<dbReference type="InterPro" id="IPR011032">
    <property type="entry name" value="GroES-like_sf"/>
</dbReference>
<dbReference type="AlphaFoldDB" id="A0A1I5V830"/>
<dbReference type="Gene3D" id="3.90.180.10">
    <property type="entry name" value="Medium-chain alcohol dehydrogenases, catalytic domain"/>
    <property type="match status" value="1"/>
</dbReference>
<name>A0A1I5V830_9PSEU</name>
<dbReference type="CDD" id="cd08253">
    <property type="entry name" value="zeta_crystallin"/>
    <property type="match status" value="1"/>
</dbReference>
<accession>A0A1I5V830</accession>
<dbReference type="InterPro" id="IPR036291">
    <property type="entry name" value="NAD(P)-bd_dom_sf"/>
</dbReference>
<keyword evidence="1" id="KW-0521">NADP</keyword>
<dbReference type="SUPFAM" id="SSF51735">
    <property type="entry name" value="NAD(P)-binding Rossmann-fold domains"/>
    <property type="match status" value="1"/>
</dbReference>
<dbReference type="Proteomes" id="UP000198727">
    <property type="component" value="Unassembled WGS sequence"/>
</dbReference>
<evidence type="ECO:0000256" key="1">
    <source>
        <dbReference type="ARBA" id="ARBA00022857"/>
    </source>
</evidence>
<proteinExistence type="predicted"/>
<gene>
    <name evidence="3" type="ORF">SAMN05421810_104264</name>
</gene>
<evidence type="ECO:0000259" key="2">
    <source>
        <dbReference type="SMART" id="SM00829"/>
    </source>
</evidence>
<dbReference type="InterPro" id="IPR020843">
    <property type="entry name" value="ER"/>
</dbReference>
<evidence type="ECO:0000313" key="4">
    <source>
        <dbReference type="Proteomes" id="UP000198727"/>
    </source>
</evidence>
<dbReference type="GO" id="GO:0016491">
    <property type="term" value="F:oxidoreductase activity"/>
    <property type="evidence" value="ECO:0007669"/>
    <property type="project" value="InterPro"/>
</dbReference>
<dbReference type="OrthoDB" id="2665481at2"/>
<dbReference type="Pfam" id="PF08240">
    <property type="entry name" value="ADH_N"/>
    <property type="match status" value="1"/>
</dbReference>
<dbReference type="SUPFAM" id="SSF50129">
    <property type="entry name" value="GroES-like"/>
    <property type="match status" value="1"/>
</dbReference>
<protein>
    <submittedName>
        <fullName evidence="3">NADPH:quinone reductase</fullName>
    </submittedName>
</protein>
<reference evidence="4" key="1">
    <citation type="submission" date="2016-10" db="EMBL/GenBank/DDBJ databases">
        <authorList>
            <person name="Varghese N."/>
            <person name="Submissions S."/>
        </authorList>
    </citation>
    <scope>NUCLEOTIDE SEQUENCE [LARGE SCALE GENOMIC DNA]</scope>
    <source>
        <strain evidence="4">CGMCC 4.5579</strain>
    </source>
</reference>
<dbReference type="Pfam" id="PF00107">
    <property type="entry name" value="ADH_zinc_N"/>
    <property type="match status" value="1"/>
</dbReference>
<evidence type="ECO:0000313" key="3">
    <source>
        <dbReference type="EMBL" id="SFQ03561.1"/>
    </source>
</evidence>
<dbReference type="InterPro" id="IPR013154">
    <property type="entry name" value="ADH-like_N"/>
</dbReference>
<dbReference type="PANTHER" id="PTHR44154">
    <property type="entry name" value="QUINONE OXIDOREDUCTASE"/>
    <property type="match status" value="1"/>
</dbReference>
<dbReference type="PANTHER" id="PTHR44154:SF1">
    <property type="entry name" value="QUINONE OXIDOREDUCTASE"/>
    <property type="match status" value="1"/>
</dbReference>
<dbReference type="InterPro" id="IPR013149">
    <property type="entry name" value="ADH-like_C"/>
</dbReference>